<dbReference type="EMBL" id="CP126056">
    <property type="protein sequence ID" value="WHX11999.1"/>
    <property type="molecule type" value="Genomic_DNA"/>
</dbReference>
<evidence type="ECO:0000313" key="2">
    <source>
        <dbReference type="EMBL" id="WHX11999.1"/>
    </source>
</evidence>
<dbReference type="AlphaFoldDB" id="A0AA95HVX6"/>
<accession>A0AA95HVX6</accession>
<proteinExistence type="predicted"/>
<feature type="transmembrane region" description="Helical" evidence="1">
    <location>
        <begin position="52"/>
        <end position="69"/>
    </location>
</feature>
<dbReference type="Proteomes" id="UP001177934">
    <property type="component" value="Chromosome"/>
</dbReference>
<keyword evidence="1" id="KW-0812">Transmembrane</keyword>
<keyword evidence="1" id="KW-0472">Membrane</keyword>
<name>A0AA95HVX6_9BACT</name>
<protein>
    <submittedName>
        <fullName evidence="2">Uncharacterized protein</fullName>
    </submittedName>
</protein>
<reference evidence="2" key="1">
    <citation type="journal article" date="2023" name="Nat. Commun.">
        <title>Identification of a novel Human Milk Oligosaccharides utilization cluster in the infant gut commensal Bacteroides dorei.</title>
        <authorList>
            <person name="Kijner S."/>
            <person name="Ennis D."/>
            <person name="Shmorak S."/>
            <person name="Florentin A."/>
            <person name="Yassour M."/>
        </authorList>
    </citation>
    <scope>NUCLEOTIDE SEQUENCE</scope>
    <source>
        <strain evidence="2">2</strain>
    </source>
</reference>
<evidence type="ECO:0000313" key="3">
    <source>
        <dbReference type="Proteomes" id="UP001177934"/>
    </source>
</evidence>
<gene>
    <name evidence="2" type="ORF">QNN11_05235</name>
</gene>
<evidence type="ECO:0000256" key="1">
    <source>
        <dbReference type="SAM" id="Phobius"/>
    </source>
</evidence>
<sequence>MAQEESINQVIERGLNRAESQSLILAKKLENREGVLPRTYENDRLQTVFYDHWVSGFFLVFYGFFMRIVKIYNFENMQNFTQHV</sequence>
<organism evidence="2 3">
    <name type="scientific">Phocaeicola dorei</name>
    <dbReference type="NCBI Taxonomy" id="357276"/>
    <lineage>
        <taxon>Bacteria</taxon>
        <taxon>Pseudomonadati</taxon>
        <taxon>Bacteroidota</taxon>
        <taxon>Bacteroidia</taxon>
        <taxon>Bacteroidales</taxon>
        <taxon>Bacteroidaceae</taxon>
        <taxon>Phocaeicola</taxon>
    </lineage>
</organism>
<keyword evidence="1" id="KW-1133">Transmembrane helix</keyword>